<keyword evidence="6" id="KW-0744">Spermatogenesis</keyword>
<keyword evidence="9" id="KW-0969">Cilium</keyword>
<organism evidence="18 19">
    <name type="scientific">Ciona savignyi</name>
    <name type="common">Pacific transparent sea squirt</name>
    <dbReference type="NCBI Taxonomy" id="51511"/>
    <lineage>
        <taxon>Eukaryota</taxon>
        <taxon>Metazoa</taxon>
        <taxon>Chordata</taxon>
        <taxon>Tunicata</taxon>
        <taxon>Ascidiacea</taxon>
        <taxon>Phlebobranchia</taxon>
        <taxon>Cionidae</taxon>
        <taxon>Ciona</taxon>
    </lineage>
</organism>
<protein>
    <recommendedName>
        <fullName evidence="14">Intraflagellar transport protein 81 homolog</fullName>
    </recommendedName>
    <alternativeName>
        <fullName evidence="15">Carnitine deficiency-associated protein expressed in ventricle 1</fullName>
    </alternativeName>
</protein>
<evidence type="ECO:0000313" key="19">
    <source>
        <dbReference type="Proteomes" id="UP000007875"/>
    </source>
</evidence>
<dbReference type="InterPro" id="IPR041146">
    <property type="entry name" value="IFT81_CH"/>
</dbReference>
<feature type="coiled-coil region" evidence="16">
    <location>
        <begin position="357"/>
        <end position="425"/>
    </location>
</feature>
<feature type="coiled-coil region" evidence="16">
    <location>
        <begin position="537"/>
        <end position="564"/>
    </location>
</feature>
<evidence type="ECO:0000256" key="4">
    <source>
        <dbReference type="ARBA" id="ARBA00022782"/>
    </source>
</evidence>
<dbReference type="AlphaFoldDB" id="H2YNA5"/>
<evidence type="ECO:0000256" key="11">
    <source>
        <dbReference type="ARBA" id="ARBA00023273"/>
    </source>
</evidence>
<dbReference type="GO" id="GO:0030992">
    <property type="term" value="C:intraciliary transport particle B"/>
    <property type="evidence" value="ECO:0007669"/>
    <property type="project" value="InterPro"/>
</dbReference>
<comment type="similarity">
    <text evidence="12">Belongs to the IFT81 family.</text>
</comment>
<evidence type="ECO:0000256" key="13">
    <source>
        <dbReference type="ARBA" id="ARBA00055755"/>
    </source>
</evidence>
<dbReference type="GO" id="GO:0015631">
    <property type="term" value="F:tubulin binding"/>
    <property type="evidence" value="ECO:0007669"/>
    <property type="project" value="InterPro"/>
</dbReference>
<feature type="coiled-coil region" evidence="16">
    <location>
        <begin position="170"/>
        <end position="248"/>
    </location>
</feature>
<feature type="coiled-coil region" evidence="16">
    <location>
        <begin position="592"/>
        <end position="626"/>
    </location>
</feature>
<keyword evidence="7" id="KW-0007">Acetylation</keyword>
<dbReference type="FunCoup" id="H2YNA5">
    <property type="interactions" value="26"/>
</dbReference>
<evidence type="ECO:0000256" key="7">
    <source>
        <dbReference type="ARBA" id="ARBA00022990"/>
    </source>
</evidence>
<dbReference type="GO" id="GO:0042073">
    <property type="term" value="P:intraciliary transport"/>
    <property type="evidence" value="ECO:0007669"/>
    <property type="project" value="InterPro"/>
</dbReference>
<evidence type="ECO:0000256" key="15">
    <source>
        <dbReference type="ARBA" id="ARBA00079903"/>
    </source>
</evidence>
<dbReference type="GeneTree" id="ENSGT00390000000999"/>
<dbReference type="HOGENOM" id="CLU_017012_1_0_1"/>
<dbReference type="Proteomes" id="UP000007875">
    <property type="component" value="Unassembled WGS sequence"/>
</dbReference>
<keyword evidence="5" id="KW-0970">Cilium biogenesis/degradation</keyword>
<dbReference type="GO" id="GO:0036064">
    <property type="term" value="C:ciliary basal body"/>
    <property type="evidence" value="ECO:0007669"/>
    <property type="project" value="TreeGrafter"/>
</dbReference>
<dbReference type="Pfam" id="PF18383">
    <property type="entry name" value="IFT81_CH"/>
    <property type="match status" value="1"/>
</dbReference>
<keyword evidence="8 16" id="KW-0175">Coiled coil</keyword>
<reference evidence="18" key="2">
    <citation type="submission" date="2025-08" db="UniProtKB">
        <authorList>
            <consortium name="Ensembl"/>
        </authorList>
    </citation>
    <scope>IDENTIFICATION</scope>
</reference>
<comment type="function">
    <text evidence="13">Component of the intraflagellar transport (IFT) complex B: together with IFT74, forms a tubulin-binding module that specifically mediates transport of tubulin within the cilium. Binds tubulin via its CH (calponin-homology)-like region. Required for ciliogenesis. Required for proper regulation of SHH signaling. Plays an important role during spermatogenesis by modulating the assembly and elongation of the sperm flagella.</text>
</comment>
<proteinExistence type="inferred from homology"/>
<dbReference type="STRING" id="51511.ENSCSAVP00000006812"/>
<feature type="domain" description="IFT81 calponin homology" evidence="17">
    <location>
        <begin position="3"/>
        <end position="124"/>
    </location>
</feature>
<dbReference type="Gene3D" id="1.10.418.70">
    <property type="entry name" value="Intraflagellar transport protein 81, N-terminal domain"/>
    <property type="match status" value="1"/>
</dbReference>
<evidence type="ECO:0000256" key="16">
    <source>
        <dbReference type="SAM" id="Coils"/>
    </source>
</evidence>
<evidence type="ECO:0000313" key="18">
    <source>
        <dbReference type="Ensembl" id="ENSCSAVP00000006812.1"/>
    </source>
</evidence>
<evidence type="ECO:0000256" key="12">
    <source>
        <dbReference type="ARBA" id="ARBA00043983"/>
    </source>
</evidence>
<dbReference type="Ensembl" id="ENSCSAVT00000006899.1">
    <property type="protein sequence ID" value="ENSCSAVP00000006812.1"/>
    <property type="gene ID" value="ENSCSAVG00000004066.1"/>
</dbReference>
<keyword evidence="4" id="KW-0221">Differentiation</keyword>
<evidence type="ECO:0000259" key="17">
    <source>
        <dbReference type="Pfam" id="PF18383"/>
    </source>
</evidence>
<dbReference type="GO" id="GO:0030154">
    <property type="term" value="P:cell differentiation"/>
    <property type="evidence" value="ECO:0007669"/>
    <property type="project" value="UniProtKB-KW"/>
</dbReference>
<dbReference type="PANTHER" id="PTHR15614:SF2">
    <property type="entry name" value="INTRAFLAGELLAR TRANSPORT PROTEIN 81 HOMOLOG"/>
    <property type="match status" value="1"/>
</dbReference>
<keyword evidence="3" id="KW-0597">Phosphoprotein</keyword>
<dbReference type="FunFam" id="1.10.418.70:FF:000001">
    <property type="entry name" value="Intraflagellar transport protein 81 homolog"/>
    <property type="match status" value="1"/>
</dbReference>
<accession>H2YNA5</accession>
<dbReference type="InterPro" id="IPR029600">
    <property type="entry name" value="IFT81"/>
</dbReference>
<dbReference type="PANTHER" id="PTHR15614">
    <property type="entry name" value="INTRAFLAGELLAR TRANSPORT PROTEIN 81 HOMOLOG"/>
    <property type="match status" value="1"/>
</dbReference>
<name>H2YNA5_CIOSA</name>
<evidence type="ECO:0000256" key="2">
    <source>
        <dbReference type="ARBA" id="ARBA00022490"/>
    </source>
</evidence>
<sequence>MTEEAKLIVDLLNKEPFKKGLNLITLHSYGPEQLLQLLNDVLATIDPSQAGDIRGEAADARTQRTLGCLKNLKYTPPPNSDVSSFRQGIVLGDKPIVHPILVYLLSNLDGLKTRAYLAKYLVKLGVPDELLHDSSDVALQESWEKYVELQEHFHQIHRDLTELKKQSHGTLEVKTDIKTMEEEKENLMRKVERARKKAEGTPDFTESLQVAQRMRKEKERGEDIQKKIQQQRRLMQSAEQTLQRKKQQLYDMKQGGADSSPQSLIMRMEEDNRLNEYLVMEKLPKEIETLKKNTHDLQRVALEPAISQQDLHRIEDEIEEVTAKINRLVEKKMMQGNPAKDKLTMFRQQASILAGKKETLAESVQSKREELEQLEKELGQKRATLRDLGGEVLKGEEYKKFIIGLRAKSNQYKANRSELAELRSEHGVLVRTETILQKLNGQAQKKLNLLENKKGVAGFRDTQDELEKVSAMKSDFDEAKHRTLDDMSEMVQQLNSVIHDKKTLLAPVIKELRPLRQRCQEIMVQYTEQKSHYDSVAAGLESNRSQLEHQVAALREECMNHDSRFHYIKCMNQILQTKLDRAVNEFDAYRGADKKKSLKETYQRKIQEQENLAKSLKEQQKNVRQNHSNDKTQKEMWSDLQLLLDCKMEILQRRHSELRQMKNPGFSMSREGSQDRMVL</sequence>
<keyword evidence="2" id="KW-0963">Cytoplasm</keyword>
<evidence type="ECO:0000256" key="5">
    <source>
        <dbReference type="ARBA" id="ARBA00022794"/>
    </source>
</evidence>
<keyword evidence="19" id="KW-1185">Reference proteome</keyword>
<dbReference type="eggNOG" id="ENOG502QSBR">
    <property type="taxonomic scope" value="Eukaryota"/>
</dbReference>
<dbReference type="OMA" id="WILTHME"/>
<dbReference type="GO" id="GO:0007283">
    <property type="term" value="P:spermatogenesis"/>
    <property type="evidence" value="ECO:0007669"/>
    <property type="project" value="UniProtKB-KW"/>
</dbReference>
<evidence type="ECO:0000256" key="14">
    <source>
        <dbReference type="ARBA" id="ARBA00073058"/>
    </source>
</evidence>
<evidence type="ECO:0000256" key="6">
    <source>
        <dbReference type="ARBA" id="ARBA00022871"/>
    </source>
</evidence>
<dbReference type="InterPro" id="IPR043016">
    <property type="entry name" value="IFT81_N_sf"/>
</dbReference>
<evidence type="ECO:0000256" key="1">
    <source>
        <dbReference type="ARBA" id="ARBA00004120"/>
    </source>
</evidence>
<keyword evidence="11" id="KW-0966">Cell projection</keyword>
<dbReference type="GO" id="GO:0060271">
    <property type="term" value="P:cilium assembly"/>
    <property type="evidence" value="ECO:0007669"/>
    <property type="project" value="InterPro"/>
</dbReference>
<reference evidence="19" key="1">
    <citation type="submission" date="2003-08" db="EMBL/GenBank/DDBJ databases">
        <authorList>
            <person name="Birren B."/>
            <person name="Nusbaum C."/>
            <person name="Abebe A."/>
            <person name="Abouelleil A."/>
            <person name="Adekoya E."/>
            <person name="Ait-zahra M."/>
            <person name="Allen N."/>
            <person name="Allen T."/>
            <person name="An P."/>
            <person name="Anderson M."/>
            <person name="Anderson S."/>
            <person name="Arachchi H."/>
            <person name="Armbruster J."/>
            <person name="Bachantsang P."/>
            <person name="Baldwin J."/>
            <person name="Barry A."/>
            <person name="Bayul T."/>
            <person name="Blitshsteyn B."/>
            <person name="Bloom T."/>
            <person name="Blye J."/>
            <person name="Boguslavskiy L."/>
            <person name="Borowsky M."/>
            <person name="Boukhgalter B."/>
            <person name="Brunache A."/>
            <person name="Butler J."/>
            <person name="Calixte N."/>
            <person name="Calvo S."/>
            <person name="Camarata J."/>
            <person name="Campo K."/>
            <person name="Chang J."/>
            <person name="Cheshatsang Y."/>
            <person name="Citroen M."/>
            <person name="Collymore A."/>
            <person name="Considine T."/>
            <person name="Cook A."/>
            <person name="Cooke P."/>
            <person name="Corum B."/>
            <person name="Cuomo C."/>
            <person name="David R."/>
            <person name="Dawoe T."/>
            <person name="Degray S."/>
            <person name="Dodge S."/>
            <person name="Dooley K."/>
            <person name="Dorje P."/>
            <person name="Dorjee K."/>
            <person name="Dorris L."/>
            <person name="Duffey N."/>
            <person name="Dupes A."/>
            <person name="Elkins T."/>
            <person name="Engels R."/>
            <person name="Erickson J."/>
            <person name="Farina A."/>
            <person name="Faro S."/>
            <person name="Ferreira P."/>
            <person name="Fischer H."/>
            <person name="Fitzgerald M."/>
            <person name="Foley K."/>
            <person name="Gage D."/>
            <person name="Galagan J."/>
            <person name="Gearin G."/>
            <person name="Gnerre S."/>
            <person name="Gnirke A."/>
            <person name="Goyette A."/>
            <person name="Graham J."/>
            <person name="Grandbois E."/>
            <person name="Gyaltsen K."/>
            <person name="Hafez N."/>
            <person name="Hagopian D."/>
            <person name="Hagos B."/>
            <person name="Hall J."/>
            <person name="Hatcher B."/>
            <person name="Heller A."/>
            <person name="Higgins H."/>
            <person name="Honan T."/>
            <person name="Horn A."/>
            <person name="Houde N."/>
            <person name="Hughes L."/>
            <person name="Hulme W."/>
            <person name="Husby E."/>
            <person name="Iliev I."/>
            <person name="Jaffe D."/>
            <person name="Jones C."/>
            <person name="Kamal M."/>
            <person name="Kamat A."/>
            <person name="Kamvysselis M."/>
            <person name="Karlsson E."/>
            <person name="Kells C."/>
            <person name="Kieu A."/>
            <person name="Kisner P."/>
            <person name="Kodira C."/>
            <person name="Kulbokas E."/>
            <person name="Labutti K."/>
            <person name="Lama D."/>
            <person name="Landers T."/>
            <person name="Leger J."/>
            <person name="Levine S."/>
            <person name="Lewis D."/>
            <person name="Lewis T."/>
            <person name="Lindblad-toh K."/>
            <person name="Liu X."/>
            <person name="Lokyitsang T."/>
            <person name="Lokyitsang Y."/>
            <person name="Lucien O."/>
            <person name="Lui A."/>
            <person name="Ma L.J."/>
            <person name="Mabbitt R."/>
            <person name="Macdonald J."/>
            <person name="Maclean C."/>
            <person name="Major J."/>
            <person name="Manning J."/>
            <person name="Marabella R."/>
            <person name="Maru K."/>
            <person name="Matthews C."/>
            <person name="Mauceli E."/>
            <person name="Mccarthy M."/>
            <person name="Mcdonough S."/>
            <person name="Mcghee T."/>
            <person name="Meldrim J."/>
            <person name="Meneus L."/>
            <person name="Mesirov J."/>
            <person name="Mihalev A."/>
            <person name="Mihova T."/>
            <person name="Mikkelsen T."/>
            <person name="Mlenga V."/>
            <person name="Moru K."/>
            <person name="Mozes J."/>
            <person name="Mulrain L."/>
            <person name="Munson G."/>
            <person name="Naylor J."/>
            <person name="Newes C."/>
            <person name="Nguyen C."/>
            <person name="Nguyen N."/>
            <person name="Nguyen T."/>
            <person name="Nicol R."/>
            <person name="Nielsen C."/>
            <person name="Nizzari M."/>
            <person name="Norbu C."/>
            <person name="Norbu N."/>
            <person name="O'donnell P."/>
            <person name="Okoawo O."/>
            <person name="O'leary S."/>
            <person name="Omotosho B."/>
            <person name="O'neill K."/>
            <person name="Osman S."/>
            <person name="Parker S."/>
            <person name="Perrin D."/>
            <person name="Phunkhang P."/>
            <person name="Piqani B."/>
            <person name="Purcell S."/>
            <person name="Rachupka T."/>
            <person name="Ramasamy U."/>
            <person name="Rameau R."/>
            <person name="Ray V."/>
            <person name="Raymond C."/>
            <person name="Retta R."/>
            <person name="Richardson S."/>
            <person name="Rise C."/>
            <person name="Rodriguez J."/>
            <person name="Rogers J."/>
            <person name="Rogov P."/>
            <person name="Rutman M."/>
            <person name="Schupbach R."/>
            <person name="Seaman C."/>
            <person name="Settipalli S."/>
            <person name="Sharpe T."/>
            <person name="Sheridan J."/>
            <person name="Sherpa N."/>
            <person name="Shi J."/>
            <person name="Smirnov S."/>
            <person name="Smith C."/>
            <person name="Sougnez C."/>
            <person name="Spencer B."/>
            <person name="Stalker J."/>
            <person name="Stange-thomann N."/>
            <person name="Stavropoulos S."/>
            <person name="Stetson K."/>
            <person name="Stone C."/>
            <person name="Stone S."/>
            <person name="Stubbs M."/>
            <person name="Talamas J."/>
            <person name="Tchuinga P."/>
            <person name="Tenzing P."/>
            <person name="Tesfaye S."/>
            <person name="Theodore J."/>
            <person name="Thoulutsang Y."/>
            <person name="Topham K."/>
            <person name="Towey S."/>
            <person name="Tsamla T."/>
            <person name="Tsomo N."/>
            <person name="Vallee D."/>
            <person name="Vassiliev H."/>
            <person name="Venkataraman V."/>
            <person name="Vinson J."/>
            <person name="Vo A."/>
            <person name="Wade C."/>
            <person name="Wang S."/>
            <person name="Wangchuk T."/>
            <person name="Wangdi T."/>
            <person name="Whittaker C."/>
            <person name="Wilkinson J."/>
            <person name="Wu Y."/>
            <person name="Wyman D."/>
            <person name="Yadav S."/>
            <person name="Yang S."/>
            <person name="Yang X."/>
            <person name="Yeager S."/>
            <person name="Yee E."/>
            <person name="Young G."/>
            <person name="Zainoun J."/>
            <person name="Zembeck L."/>
            <person name="Zimmer A."/>
            <person name="Zody M."/>
            <person name="Lander E."/>
        </authorList>
    </citation>
    <scope>NUCLEOTIDE SEQUENCE [LARGE SCALE GENOMIC DNA]</scope>
</reference>
<evidence type="ECO:0000256" key="8">
    <source>
        <dbReference type="ARBA" id="ARBA00023054"/>
    </source>
</evidence>
<keyword evidence="10" id="KW-0206">Cytoskeleton</keyword>
<evidence type="ECO:0000256" key="3">
    <source>
        <dbReference type="ARBA" id="ARBA00022553"/>
    </source>
</evidence>
<comment type="subcellular location">
    <subcellularLocation>
        <location evidence="1">Cytoplasm</location>
        <location evidence="1">Cytoskeleton</location>
        <location evidence="1">Cilium basal body</location>
    </subcellularLocation>
</comment>
<evidence type="ECO:0000256" key="10">
    <source>
        <dbReference type="ARBA" id="ARBA00023212"/>
    </source>
</evidence>
<reference evidence="18" key="3">
    <citation type="submission" date="2025-09" db="UniProtKB">
        <authorList>
            <consortium name="Ensembl"/>
        </authorList>
    </citation>
    <scope>IDENTIFICATION</scope>
</reference>
<dbReference type="InParanoid" id="H2YNA5"/>
<evidence type="ECO:0000256" key="9">
    <source>
        <dbReference type="ARBA" id="ARBA00023069"/>
    </source>
</evidence>